<proteinExistence type="predicted"/>
<feature type="transmembrane region" description="Helical" evidence="2">
    <location>
        <begin position="73"/>
        <end position="91"/>
    </location>
</feature>
<dbReference type="AlphaFoldDB" id="A0A9X3YGT6"/>
<dbReference type="EMBL" id="JAOVZO020000003">
    <property type="protein sequence ID" value="MDC8011917.1"/>
    <property type="molecule type" value="Genomic_DNA"/>
</dbReference>
<feature type="region of interest" description="Disordered" evidence="1">
    <location>
        <begin position="1"/>
        <end position="20"/>
    </location>
</feature>
<keyword evidence="2" id="KW-1133">Transmembrane helix</keyword>
<keyword evidence="2" id="KW-0812">Transmembrane</keyword>
<reference evidence="3" key="1">
    <citation type="submission" date="2023-02" db="EMBL/GenBank/DDBJ databases">
        <title>Tahibacter soli sp. nov. isolated from soil.</title>
        <authorList>
            <person name="Baek J.H."/>
            <person name="Lee J.K."/>
            <person name="Choi D.G."/>
            <person name="Jeon C.O."/>
        </authorList>
    </citation>
    <scope>NUCLEOTIDE SEQUENCE</scope>
    <source>
        <strain evidence="3">BL</strain>
    </source>
</reference>
<keyword evidence="4" id="KW-1185">Reference proteome</keyword>
<organism evidence="3 4">
    <name type="scientific">Tahibacter soli</name>
    <dbReference type="NCBI Taxonomy" id="2983605"/>
    <lineage>
        <taxon>Bacteria</taxon>
        <taxon>Pseudomonadati</taxon>
        <taxon>Pseudomonadota</taxon>
        <taxon>Gammaproteobacteria</taxon>
        <taxon>Lysobacterales</taxon>
        <taxon>Rhodanobacteraceae</taxon>
        <taxon>Tahibacter</taxon>
    </lineage>
</organism>
<keyword evidence="2" id="KW-0472">Membrane</keyword>
<sequence>MSSEAACVNSNDSLPTSTGAGATPPRRFAALADRFGATASFLCAVHCALLPFVIAILPALGLGFLADHAIERGFVVFACTLATTMLVLGFRRHGSGKALALLFPGVALLLAGVLVDFERATTLHAALVTCGGTLVALAHIVNLRLSHRHDENCRH</sequence>
<feature type="transmembrane region" description="Helical" evidence="2">
    <location>
        <begin position="98"/>
        <end position="117"/>
    </location>
</feature>
<evidence type="ECO:0000256" key="2">
    <source>
        <dbReference type="SAM" id="Phobius"/>
    </source>
</evidence>
<accession>A0A9X3YGT6</accession>
<evidence type="ECO:0000313" key="3">
    <source>
        <dbReference type="EMBL" id="MDC8011917.1"/>
    </source>
</evidence>
<evidence type="ECO:0000256" key="1">
    <source>
        <dbReference type="SAM" id="MobiDB-lite"/>
    </source>
</evidence>
<feature type="transmembrane region" description="Helical" evidence="2">
    <location>
        <begin position="35"/>
        <end position="61"/>
    </location>
</feature>
<evidence type="ECO:0000313" key="4">
    <source>
        <dbReference type="Proteomes" id="UP001139971"/>
    </source>
</evidence>
<dbReference type="Proteomes" id="UP001139971">
    <property type="component" value="Unassembled WGS sequence"/>
</dbReference>
<dbReference type="InterPro" id="IPR004891">
    <property type="entry name" value="Mercury-R_MerC"/>
</dbReference>
<dbReference type="RefSeq" id="WP_263543184.1">
    <property type="nucleotide sequence ID" value="NZ_JAOVZO020000003.1"/>
</dbReference>
<comment type="caution">
    <text evidence="3">The sequence shown here is derived from an EMBL/GenBank/DDBJ whole genome shotgun (WGS) entry which is preliminary data.</text>
</comment>
<feature type="transmembrane region" description="Helical" evidence="2">
    <location>
        <begin position="123"/>
        <end position="145"/>
    </location>
</feature>
<protein>
    <submittedName>
        <fullName evidence="3">MerC domain-containing protein</fullName>
    </submittedName>
</protein>
<name>A0A9X3YGT6_9GAMM</name>
<gene>
    <name evidence="3" type="ORF">OD750_005080</name>
</gene>
<dbReference type="GO" id="GO:0016020">
    <property type="term" value="C:membrane"/>
    <property type="evidence" value="ECO:0007669"/>
    <property type="project" value="InterPro"/>
</dbReference>
<dbReference type="Pfam" id="PF03203">
    <property type="entry name" value="MerC"/>
    <property type="match status" value="1"/>
</dbReference>
<dbReference type="GO" id="GO:0015097">
    <property type="term" value="F:mercury ion transmembrane transporter activity"/>
    <property type="evidence" value="ECO:0007669"/>
    <property type="project" value="InterPro"/>
</dbReference>